<dbReference type="OrthoDB" id="7841298at2"/>
<proteinExistence type="predicted"/>
<comment type="caution">
    <text evidence="2">The sequence shown here is derived from an EMBL/GenBank/DDBJ whole genome shotgun (WGS) entry which is preliminary data.</text>
</comment>
<dbReference type="EMBL" id="VOPL01000001">
    <property type="protein sequence ID" value="TXB70934.1"/>
    <property type="molecule type" value="Genomic_DNA"/>
</dbReference>
<evidence type="ECO:0000313" key="2">
    <source>
        <dbReference type="EMBL" id="TXB70934.1"/>
    </source>
</evidence>
<feature type="signal peptide" evidence="1">
    <location>
        <begin position="1"/>
        <end position="20"/>
    </location>
</feature>
<protein>
    <recommendedName>
        <fullName evidence="4">DUF2059 domain-containing protein</fullName>
    </recommendedName>
</protein>
<dbReference type="AlphaFoldDB" id="A0A5C6S980"/>
<dbReference type="RefSeq" id="WP_147096417.1">
    <property type="nucleotide sequence ID" value="NZ_JBHUFH010000002.1"/>
</dbReference>
<accession>A0A5C6S980</accession>
<reference evidence="2 3" key="1">
    <citation type="submission" date="2019-08" db="EMBL/GenBank/DDBJ databases">
        <authorList>
            <person name="Ye J."/>
        </authorList>
    </citation>
    <scope>NUCLEOTIDE SEQUENCE [LARGE SCALE GENOMIC DNA]</scope>
    <source>
        <strain evidence="2 3">TK008</strain>
    </source>
</reference>
<organism evidence="2 3">
    <name type="scientific">Paracoccus aurantiacus</name>
    <dbReference type="NCBI Taxonomy" id="2599412"/>
    <lineage>
        <taxon>Bacteria</taxon>
        <taxon>Pseudomonadati</taxon>
        <taxon>Pseudomonadota</taxon>
        <taxon>Alphaproteobacteria</taxon>
        <taxon>Rhodobacterales</taxon>
        <taxon>Paracoccaceae</taxon>
        <taxon>Paracoccus</taxon>
    </lineage>
</organism>
<gene>
    <name evidence="2" type="ORF">FQV27_03555</name>
</gene>
<name>A0A5C6S980_9RHOB</name>
<keyword evidence="1" id="KW-0732">Signal</keyword>
<keyword evidence="3" id="KW-1185">Reference proteome</keyword>
<evidence type="ECO:0000256" key="1">
    <source>
        <dbReference type="SAM" id="SignalP"/>
    </source>
</evidence>
<evidence type="ECO:0000313" key="3">
    <source>
        <dbReference type="Proteomes" id="UP000321562"/>
    </source>
</evidence>
<sequence>MRRRSLLVTLLIVTALPGSLTSRGGLLNGAAAAGHDLTLAEQVFRATLADRHAAVIEAESAGFADRMAAVYLGDGSGADWREQVARIHDAGRVAALLLGALEWRLAENPALAQRMRNYLGATGVANGTDGMGLEMAARLQLTRPAVLAAAARRMQQDDADGGAALAAIRRMIAQNDPVSARLAAQLNRELSFARGYSAAGGFDFPTEPDDVAADLSLQLPEHVAQISAETELALYTAFAPLGAQAIERIAAARATPQSRAFRAVLDLAEADVLDQLAAESGRAAARRDKGSPL</sequence>
<feature type="chain" id="PRO_5023096083" description="DUF2059 domain-containing protein" evidence="1">
    <location>
        <begin position="21"/>
        <end position="293"/>
    </location>
</feature>
<evidence type="ECO:0008006" key="4">
    <source>
        <dbReference type="Google" id="ProtNLM"/>
    </source>
</evidence>
<dbReference type="Proteomes" id="UP000321562">
    <property type="component" value="Unassembled WGS sequence"/>
</dbReference>